<name>A0ABW5D6I9_9BACT</name>
<dbReference type="InterPro" id="IPR023393">
    <property type="entry name" value="START-like_dom_sf"/>
</dbReference>
<gene>
    <name evidence="1" type="ORF">ACFSSA_02760</name>
</gene>
<evidence type="ECO:0000313" key="2">
    <source>
        <dbReference type="Proteomes" id="UP001597375"/>
    </source>
</evidence>
<evidence type="ECO:0000313" key="1">
    <source>
        <dbReference type="EMBL" id="MFD2255584.1"/>
    </source>
</evidence>
<dbReference type="Gene3D" id="3.30.530.20">
    <property type="match status" value="1"/>
</dbReference>
<organism evidence="1 2">
    <name type="scientific">Luteolibacter algae</name>
    <dbReference type="NCBI Taxonomy" id="454151"/>
    <lineage>
        <taxon>Bacteria</taxon>
        <taxon>Pseudomonadati</taxon>
        <taxon>Verrucomicrobiota</taxon>
        <taxon>Verrucomicrobiia</taxon>
        <taxon>Verrucomicrobiales</taxon>
        <taxon>Verrucomicrobiaceae</taxon>
        <taxon>Luteolibacter</taxon>
    </lineage>
</organism>
<accession>A0ABW5D6I9</accession>
<comment type="caution">
    <text evidence="1">The sequence shown here is derived from an EMBL/GenBank/DDBJ whole genome shotgun (WGS) entry which is preliminary data.</text>
</comment>
<reference evidence="2" key="1">
    <citation type="journal article" date="2019" name="Int. J. Syst. Evol. Microbiol.">
        <title>The Global Catalogue of Microorganisms (GCM) 10K type strain sequencing project: providing services to taxonomists for standard genome sequencing and annotation.</title>
        <authorList>
            <consortium name="The Broad Institute Genomics Platform"/>
            <consortium name="The Broad Institute Genome Sequencing Center for Infectious Disease"/>
            <person name="Wu L."/>
            <person name="Ma J."/>
        </authorList>
    </citation>
    <scope>NUCLEOTIDE SEQUENCE [LARGE SCALE GENOMIC DNA]</scope>
    <source>
        <strain evidence="2">CGMCC 4.7106</strain>
    </source>
</reference>
<keyword evidence="2" id="KW-1185">Reference proteome</keyword>
<protein>
    <submittedName>
        <fullName evidence="1">SRPBCC family protein</fullName>
    </submittedName>
</protein>
<dbReference type="InterPro" id="IPR019587">
    <property type="entry name" value="Polyketide_cyclase/dehydratase"/>
</dbReference>
<dbReference type="SUPFAM" id="SSF55961">
    <property type="entry name" value="Bet v1-like"/>
    <property type="match status" value="1"/>
</dbReference>
<dbReference type="Pfam" id="PF10604">
    <property type="entry name" value="Polyketide_cyc2"/>
    <property type="match status" value="1"/>
</dbReference>
<dbReference type="RefSeq" id="WP_386818241.1">
    <property type="nucleotide sequence ID" value="NZ_JBHUIT010000002.1"/>
</dbReference>
<proteinExistence type="predicted"/>
<sequence length="180" mass="19830">MIKKILFLIVVAIVALLVAVAVQPDRFSVQRSAVLDASPSALFPQVNSHRNFVKWNPFNELDPNVRNTFAGPESGVGAVCSWKGNGQIGAGSSTIIESRPNELVRLRMDWKEPMEGTSNVDFTFEPRDGGTLVTWKMYGPQTFAGKAISLFMSAEKMCGPMFEKGLRNLEVAARDTRISH</sequence>
<dbReference type="EMBL" id="JBHUIT010000002">
    <property type="protein sequence ID" value="MFD2255584.1"/>
    <property type="molecule type" value="Genomic_DNA"/>
</dbReference>
<dbReference type="Proteomes" id="UP001597375">
    <property type="component" value="Unassembled WGS sequence"/>
</dbReference>
<dbReference type="CDD" id="cd07818">
    <property type="entry name" value="SRPBCC_1"/>
    <property type="match status" value="1"/>
</dbReference>